<evidence type="ECO:0000256" key="3">
    <source>
        <dbReference type="ARBA" id="ARBA00022692"/>
    </source>
</evidence>
<dbReference type="AlphaFoldDB" id="A0A061RNB0"/>
<feature type="region of interest" description="Disordered" evidence="6">
    <location>
        <begin position="346"/>
        <end position="371"/>
    </location>
</feature>
<evidence type="ECO:0000256" key="4">
    <source>
        <dbReference type="ARBA" id="ARBA00022989"/>
    </source>
</evidence>
<dbReference type="InterPro" id="IPR051258">
    <property type="entry name" value="Diverse_Substrate_Transporter"/>
</dbReference>
<accession>A0A061RNB0</accession>
<name>A0A061RNB0_9CHLO</name>
<evidence type="ECO:0000256" key="2">
    <source>
        <dbReference type="ARBA" id="ARBA00022475"/>
    </source>
</evidence>
<evidence type="ECO:0000313" key="7">
    <source>
        <dbReference type="EMBL" id="JAC72115.1"/>
    </source>
</evidence>
<proteinExistence type="predicted"/>
<evidence type="ECO:0000256" key="6">
    <source>
        <dbReference type="SAM" id="MobiDB-lite"/>
    </source>
</evidence>
<reference evidence="7" key="1">
    <citation type="submission" date="2014-05" db="EMBL/GenBank/DDBJ databases">
        <title>The transcriptome of the halophilic microalga Tetraselmis sp. GSL018 isolated from the Great Salt Lake, Utah.</title>
        <authorList>
            <person name="Jinkerson R.E."/>
            <person name="D'Adamo S."/>
            <person name="Posewitz M.C."/>
        </authorList>
    </citation>
    <scope>NUCLEOTIDE SEQUENCE</scope>
    <source>
        <strain evidence="7">GSL018</strain>
    </source>
</reference>
<evidence type="ECO:0000256" key="5">
    <source>
        <dbReference type="ARBA" id="ARBA00023136"/>
    </source>
</evidence>
<feature type="non-terminal residue" evidence="7">
    <location>
        <position position="371"/>
    </location>
</feature>
<feature type="region of interest" description="Disordered" evidence="6">
    <location>
        <begin position="261"/>
        <end position="288"/>
    </location>
</feature>
<dbReference type="GO" id="GO:0005886">
    <property type="term" value="C:plasma membrane"/>
    <property type="evidence" value="ECO:0007669"/>
    <property type="project" value="UniProtKB-SubCell"/>
</dbReference>
<keyword evidence="5" id="KW-0472">Membrane</keyword>
<dbReference type="PANTHER" id="PTHR42920:SF5">
    <property type="entry name" value="EAMA DOMAIN-CONTAINING PROTEIN"/>
    <property type="match status" value="1"/>
</dbReference>
<organism evidence="7">
    <name type="scientific">Tetraselmis sp. GSL018</name>
    <dbReference type="NCBI Taxonomy" id="582737"/>
    <lineage>
        <taxon>Eukaryota</taxon>
        <taxon>Viridiplantae</taxon>
        <taxon>Chlorophyta</taxon>
        <taxon>core chlorophytes</taxon>
        <taxon>Chlorodendrophyceae</taxon>
        <taxon>Chlorodendrales</taxon>
        <taxon>Chlorodendraceae</taxon>
        <taxon>Tetraselmis</taxon>
    </lineage>
</organism>
<comment type="subcellular location">
    <subcellularLocation>
        <location evidence="1">Cell membrane</location>
        <topology evidence="1">Multi-pass membrane protein</topology>
    </subcellularLocation>
</comment>
<feature type="region of interest" description="Disordered" evidence="6">
    <location>
        <begin position="198"/>
        <end position="225"/>
    </location>
</feature>
<keyword evidence="3" id="KW-0812">Transmembrane</keyword>
<keyword evidence="4" id="KW-1133">Transmembrane helix</keyword>
<gene>
    <name evidence="7" type="ORF">TSPGSL018_449</name>
</gene>
<dbReference type="PANTHER" id="PTHR42920">
    <property type="entry name" value="OS03G0707200 PROTEIN-RELATED"/>
    <property type="match status" value="1"/>
</dbReference>
<evidence type="ECO:0000256" key="1">
    <source>
        <dbReference type="ARBA" id="ARBA00004651"/>
    </source>
</evidence>
<feature type="region of interest" description="Disordered" evidence="6">
    <location>
        <begin position="301"/>
        <end position="325"/>
    </location>
</feature>
<keyword evidence="2" id="KW-1003">Cell membrane</keyword>
<dbReference type="EMBL" id="GBEZ01013916">
    <property type="protein sequence ID" value="JAC72115.1"/>
    <property type="molecule type" value="Transcribed_RNA"/>
</dbReference>
<sequence>MKAPLRFKSLEFELTETTALMLLNAIALLYGTNTTMMKAILTSSSQRTSTVTLARSATAALAVLPLLNRRCLSPSLISGGLDIGLWLALGFFCQSHALVSATSSEASVMLSLTLVVVGLLELVAGRRLTFRRGIPVLMALAGLGLMETGKPNPSAHADAGRGGWPIVSEGTAWGIASALGFGVHLFRSDVVQDRVDTAGGPPAGHLRGLPRALGDRGPRAAARRRRPRRLALGRLGHALGGGPILRRGRHRARPVHGARLRQARQGVQHSHRLCPGAGLGPGPGILRPRRPSLRRLFPGQRADHVRGGRPALHPPGGGGAAGPHAAIPTAAQRPCAEAGAAGATARRPFLLPAPSPLQRRTALCPEGGESG</sequence>
<protein>
    <submittedName>
        <fullName evidence="7">Integral membrane protein</fullName>
    </submittedName>
</protein>